<accession>E2AQB1</accession>
<organism evidence="3">
    <name type="scientific">Camponotus floridanus</name>
    <name type="common">Florida carpenter ant</name>
    <dbReference type="NCBI Taxonomy" id="104421"/>
    <lineage>
        <taxon>Eukaryota</taxon>
        <taxon>Metazoa</taxon>
        <taxon>Ecdysozoa</taxon>
        <taxon>Arthropoda</taxon>
        <taxon>Hexapoda</taxon>
        <taxon>Insecta</taxon>
        <taxon>Pterygota</taxon>
        <taxon>Neoptera</taxon>
        <taxon>Endopterygota</taxon>
        <taxon>Hymenoptera</taxon>
        <taxon>Apocrita</taxon>
        <taxon>Aculeata</taxon>
        <taxon>Formicoidea</taxon>
        <taxon>Formicidae</taxon>
        <taxon>Formicinae</taxon>
        <taxon>Camponotus</taxon>
    </lineage>
</organism>
<dbReference type="OMA" id="LFYERYI"/>
<dbReference type="PROSITE" id="PS50878">
    <property type="entry name" value="RT_POL"/>
    <property type="match status" value="1"/>
</dbReference>
<dbReference type="AlphaFoldDB" id="E2AQB1"/>
<dbReference type="PANTHER" id="PTHR21301:SF10">
    <property type="entry name" value="REVERSE TRANSCRIPTASE DOMAIN-CONTAINING PROTEIN"/>
    <property type="match status" value="1"/>
</dbReference>
<feature type="domain" description="Reverse transcriptase" evidence="1">
    <location>
        <begin position="1"/>
        <end position="106"/>
    </location>
</feature>
<dbReference type="SUPFAM" id="SSF56672">
    <property type="entry name" value="DNA/RNA polymerases"/>
    <property type="match status" value="1"/>
</dbReference>
<gene>
    <name evidence="2" type="ORF">EAG_07261</name>
</gene>
<dbReference type="EMBL" id="GL441720">
    <property type="protein sequence ID" value="EFN64378.1"/>
    <property type="molecule type" value="Genomic_DNA"/>
</dbReference>
<dbReference type="OrthoDB" id="7551446at2759"/>
<dbReference type="InParanoid" id="E2AQB1"/>
<protein>
    <recommendedName>
        <fullName evidence="1">Reverse transcriptase domain-containing protein</fullName>
    </recommendedName>
</protein>
<name>E2AQB1_CAMFO</name>
<dbReference type="PANTHER" id="PTHR21301">
    <property type="entry name" value="REVERSE TRANSCRIPTASE"/>
    <property type="match status" value="1"/>
</dbReference>
<dbReference type="InterPro" id="IPR043502">
    <property type="entry name" value="DNA/RNA_pol_sf"/>
</dbReference>
<dbReference type="InterPro" id="IPR000477">
    <property type="entry name" value="RT_dom"/>
</dbReference>
<evidence type="ECO:0000313" key="3">
    <source>
        <dbReference type="Proteomes" id="UP000000311"/>
    </source>
</evidence>
<keyword evidence="3" id="KW-1185">Reference proteome</keyword>
<reference evidence="2 3" key="1">
    <citation type="journal article" date="2010" name="Science">
        <title>Genomic comparison of the ants Camponotus floridanus and Harpegnathos saltator.</title>
        <authorList>
            <person name="Bonasio R."/>
            <person name="Zhang G."/>
            <person name="Ye C."/>
            <person name="Mutti N.S."/>
            <person name="Fang X."/>
            <person name="Qin N."/>
            <person name="Donahue G."/>
            <person name="Yang P."/>
            <person name="Li Q."/>
            <person name="Li C."/>
            <person name="Zhang P."/>
            <person name="Huang Z."/>
            <person name="Berger S.L."/>
            <person name="Reinberg D."/>
            <person name="Wang J."/>
            <person name="Liebig J."/>
        </authorList>
    </citation>
    <scope>NUCLEOTIDE SEQUENCE [LARGE SCALE GENOMIC DNA]</scope>
    <source>
        <strain evidence="3">C129</strain>
    </source>
</reference>
<dbReference type="GO" id="GO:0071897">
    <property type="term" value="P:DNA biosynthetic process"/>
    <property type="evidence" value="ECO:0007669"/>
    <property type="project" value="UniProtKB-ARBA"/>
</dbReference>
<feature type="non-terminal residue" evidence="2">
    <location>
        <position position="106"/>
    </location>
</feature>
<evidence type="ECO:0000259" key="1">
    <source>
        <dbReference type="PROSITE" id="PS50878"/>
    </source>
</evidence>
<sequence>NLPKSEFLTAVKFVINSKYFTFNEKIYRQSHGTPMGSQLSPIIADIVMQDIESRALNTINFKLPLYFRFVDDIFTVVPAERIDDILNTFNSMNSRLQFTLEVENNN</sequence>
<dbReference type="Pfam" id="PF00078">
    <property type="entry name" value="RVT_1"/>
    <property type="match status" value="1"/>
</dbReference>
<dbReference type="Proteomes" id="UP000000311">
    <property type="component" value="Unassembled WGS sequence"/>
</dbReference>
<proteinExistence type="predicted"/>
<feature type="non-terminal residue" evidence="2">
    <location>
        <position position="1"/>
    </location>
</feature>
<evidence type="ECO:0000313" key="2">
    <source>
        <dbReference type="EMBL" id="EFN64378.1"/>
    </source>
</evidence>